<evidence type="ECO:0000256" key="1">
    <source>
        <dbReference type="ARBA" id="ARBA00022729"/>
    </source>
</evidence>
<evidence type="ECO:0000313" key="6">
    <source>
        <dbReference type="EMBL" id="SMQ13092.1"/>
    </source>
</evidence>
<dbReference type="EMBL" id="FXUV02000048">
    <property type="protein sequence ID" value="SNB80256.1"/>
    <property type="molecule type" value="Genomic_DNA"/>
</dbReference>
<name>A0A238HI66_9NEIS</name>
<evidence type="ECO:0000313" key="7">
    <source>
        <dbReference type="EMBL" id="SNB80256.1"/>
    </source>
</evidence>
<dbReference type="EMBL" id="FXUV01000044">
    <property type="protein sequence ID" value="SMQ13092.1"/>
    <property type="molecule type" value="Genomic_DNA"/>
</dbReference>
<feature type="signal peptide" evidence="4">
    <location>
        <begin position="1"/>
        <end position="22"/>
    </location>
</feature>
<proteinExistence type="predicted"/>
<evidence type="ECO:0000256" key="4">
    <source>
        <dbReference type="SAM" id="SignalP"/>
    </source>
</evidence>
<dbReference type="GO" id="GO:0015036">
    <property type="term" value="F:disulfide oxidoreductase activity"/>
    <property type="evidence" value="ECO:0007669"/>
    <property type="project" value="UniProtKB-ARBA"/>
</dbReference>
<dbReference type="InterPro" id="IPR013766">
    <property type="entry name" value="Thioredoxin_domain"/>
</dbReference>
<dbReference type="PIRSF" id="PIRSF001488">
    <property type="entry name" value="Tdi_protein"/>
    <property type="match status" value="1"/>
</dbReference>
<evidence type="ECO:0000259" key="5">
    <source>
        <dbReference type="PROSITE" id="PS51352"/>
    </source>
</evidence>
<keyword evidence="8" id="KW-1185">Reference proteome</keyword>
<reference evidence="7 8" key="2">
    <citation type="submission" date="2017-06" db="EMBL/GenBank/DDBJ databases">
        <authorList>
            <person name="Kim H.J."/>
            <person name="Triplett B.A."/>
        </authorList>
    </citation>
    <scope>NUCLEOTIDE SEQUENCE [LARGE SCALE GENOMIC DNA]</scope>
    <source>
        <strain evidence="7">Kingella_eburonensis</strain>
    </source>
</reference>
<dbReference type="OrthoDB" id="9784896at2"/>
<dbReference type="InterPro" id="IPR036249">
    <property type="entry name" value="Thioredoxin-like_sf"/>
</dbReference>
<accession>A0A238HI66</accession>
<dbReference type="SUPFAM" id="SSF52833">
    <property type="entry name" value="Thioredoxin-like"/>
    <property type="match status" value="1"/>
</dbReference>
<dbReference type="InterPro" id="IPR050824">
    <property type="entry name" value="Thiol_disulfide_DsbA"/>
</dbReference>
<keyword evidence="2" id="KW-0676">Redox-active center</keyword>
<protein>
    <submittedName>
        <fullName evidence="6">Thiol:disulfide interchange protein DsbA</fullName>
    </submittedName>
</protein>
<dbReference type="PANTHER" id="PTHR35891">
    <property type="entry name" value="THIOL:DISULFIDE INTERCHANGE PROTEIN DSBA"/>
    <property type="match status" value="1"/>
</dbReference>
<sequence length="248" mass="27142">MKYKKLFLAAALSFGLAAPAMALTEGEDYILMPVEVAPVQKDKIEVTEFYAYWCPHCAELYPVISKHAKTFPSDTVWRLEHIVWEPQRDMTLARLAAAIKQTNQAEQADGVIFDALITKRLPLYEPEALNQWLQTQTAFDGKKVLAAYNSFSNEPAAKQMAVWTEEYGISGTPTVVVGGKYKVIFKSDYAAGMKTIDDLIAKVRQERGMPAPSAKAVSAASADASQPAAAAAKPVKSWGARLVQAANQ</sequence>
<evidence type="ECO:0000256" key="2">
    <source>
        <dbReference type="ARBA" id="ARBA00023284"/>
    </source>
</evidence>
<dbReference type="InterPro" id="IPR012336">
    <property type="entry name" value="Thioredoxin-like_fold"/>
</dbReference>
<gene>
    <name evidence="6" type="primary">dsbA</name>
    <name evidence="6" type="ORF">KEBURONENSIS_01834</name>
    <name evidence="7" type="ORF">KEBURONENSIS_01836</name>
</gene>
<reference evidence="6" key="1">
    <citation type="submission" date="2017-05" db="EMBL/GenBank/DDBJ databases">
        <authorList>
            <person name="Song R."/>
            <person name="Chenine A.L."/>
            <person name="Ruprecht R.M."/>
        </authorList>
    </citation>
    <scope>NUCLEOTIDE SEQUENCE</scope>
    <source>
        <strain evidence="6">Kingella_eburonensis</strain>
    </source>
</reference>
<dbReference type="Pfam" id="PF13462">
    <property type="entry name" value="Thioredoxin_4"/>
    <property type="match status" value="1"/>
</dbReference>
<feature type="disulfide bond" description="Redox-active" evidence="3">
    <location>
        <begin position="54"/>
        <end position="57"/>
    </location>
</feature>
<dbReference type="InterPro" id="IPR017937">
    <property type="entry name" value="Thioredoxin_CS"/>
</dbReference>
<keyword evidence="1 4" id="KW-0732">Signal</keyword>
<dbReference type="Proteomes" id="UP000215450">
    <property type="component" value="Unassembled WGS sequence"/>
</dbReference>
<dbReference type="AlphaFoldDB" id="A0A238HI66"/>
<organism evidence="6">
    <name type="scientific">Kingella negevensis</name>
    <dbReference type="NCBI Taxonomy" id="1522312"/>
    <lineage>
        <taxon>Bacteria</taxon>
        <taxon>Pseudomonadati</taxon>
        <taxon>Pseudomonadota</taxon>
        <taxon>Betaproteobacteria</taxon>
        <taxon>Neisseriales</taxon>
        <taxon>Neisseriaceae</taxon>
        <taxon>Kingella</taxon>
    </lineage>
</organism>
<dbReference type="PROSITE" id="PS00194">
    <property type="entry name" value="THIOREDOXIN_1"/>
    <property type="match status" value="1"/>
</dbReference>
<dbReference type="PANTHER" id="PTHR35891:SF3">
    <property type="entry name" value="THIOL:DISULFIDE INTERCHANGE PROTEIN DSBL"/>
    <property type="match status" value="1"/>
</dbReference>
<dbReference type="PROSITE" id="PS51352">
    <property type="entry name" value="THIOREDOXIN_2"/>
    <property type="match status" value="1"/>
</dbReference>
<dbReference type="STRING" id="1522312.GCA_900177895_00532"/>
<feature type="domain" description="Thioredoxin" evidence="5">
    <location>
        <begin position="12"/>
        <end position="138"/>
    </location>
</feature>
<dbReference type="InterPro" id="IPR023205">
    <property type="entry name" value="DsbA/DsbL"/>
</dbReference>
<dbReference type="RefSeq" id="WP_095063125.1">
    <property type="nucleotide sequence ID" value="NZ_CP123447.1"/>
</dbReference>
<evidence type="ECO:0000313" key="8">
    <source>
        <dbReference type="Proteomes" id="UP000215450"/>
    </source>
</evidence>
<dbReference type="CDD" id="cd03019">
    <property type="entry name" value="DsbA_DsbA"/>
    <property type="match status" value="1"/>
</dbReference>
<dbReference type="Gene3D" id="3.40.30.10">
    <property type="entry name" value="Glutaredoxin"/>
    <property type="match status" value="1"/>
</dbReference>
<evidence type="ECO:0000256" key="3">
    <source>
        <dbReference type="PIRSR" id="PIRSR001488-1"/>
    </source>
</evidence>
<feature type="chain" id="PRO_5015075205" evidence="4">
    <location>
        <begin position="23"/>
        <end position="248"/>
    </location>
</feature>